<sequence length="334" mass="35540">MSAPFPGKALASLLLACTLGASVHAAPVTTELPPPRLKLSEQPKIRSAVIAMVGYARGSYTDGDRLIAAQVLDGMRSRFDVTRTVWPDGRTVIASVSGEGHGEERSALLLDGEGRLLAIGLVNGHCRDSNKRDEPKVCNPDPQAVLTIFHPADARPSDAEPLIAWARTLPSYHALMAESDDPAEAAAAQKIATVEYIAGQPTAPGWRDAELPAGFPASLKPLLVQAGEVNSTASAGKIVIPKGLAGKPMYTDRENAELKGARWPDAEVTLRSYAAFDDLVATYRELAKGATLEAGNSEREAVFSGTDGAGRYTVRLRDAKETGVFITVSSWKRK</sequence>
<feature type="signal peptide" evidence="1">
    <location>
        <begin position="1"/>
        <end position="25"/>
    </location>
</feature>
<proteinExistence type="predicted"/>
<reference evidence="2 3" key="1">
    <citation type="submission" date="2016-03" db="EMBL/GenBank/DDBJ databases">
        <title>Genome sequence of Variovorax paradoxus KB5.</title>
        <authorList>
            <person name="Jeong H."/>
            <person name="Hong C.E."/>
            <person name="Jo S.H."/>
            <person name="Park J.M."/>
        </authorList>
    </citation>
    <scope>NUCLEOTIDE SEQUENCE [LARGE SCALE GENOMIC DNA]</scope>
    <source>
        <strain evidence="2 3">KB5</strain>
    </source>
</reference>
<dbReference type="RefSeq" id="WP_081267172.1">
    <property type="nucleotide sequence ID" value="NZ_LVHG01000033.1"/>
</dbReference>
<organism evidence="2 3">
    <name type="scientific">Variovorax paradoxus</name>
    <dbReference type="NCBI Taxonomy" id="34073"/>
    <lineage>
        <taxon>Bacteria</taxon>
        <taxon>Pseudomonadati</taxon>
        <taxon>Pseudomonadota</taxon>
        <taxon>Betaproteobacteria</taxon>
        <taxon>Burkholderiales</taxon>
        <taxon>Comamonadaceae</taxon>
        <taxon>Variovorax</taxon>
    </lineage>
</organism>
<feature type="chain" id="PRO_5041717587" evidence="1">
    <location>
        <begin position="26"/>
        <end position="334"/>
    </location>
</feature>
<accession>A0AA91DQ39</accession>
<evidence type="ECO:0000313" key="2">
    <source>
        <dbReference type="EMBL" id="OAK65477.1"/>
    </source>
</evidence>
<comment type="caution">
    <text evidence="2">The sequence shown here is derived from an EMBL/GenBank/DDBJ whole genome shotgun (WGS) entry which is preliminary data.</text>
</comment>
<evidence type="ECO:0000256" key="1">
    <source>
        <dbReference type="SAM" id="SignalP"/>
    </source>
</evidence>
<dbReference type="Proteomes" id="UP000077852">
    <property type="component" value="Unassembled WGS sequence"/>
</dbReference>
<protein>
    <submittedName>
        <fullName evidence="2">Uncharacterized protein</fullName>
    </submittedName>
</protein>
<name>A0AA91DQ39_VARPD</name>
<dbReference type="AlphaFoldDB" id="A0AA91DQ39"/>
<dbReference type="EMBL" id="LVHG01000033">
    <property type="protein sequence ID" value="OAK65477.1"/>
    <property type="molecule type" value="Genomic_DNA"/>
</dbReference>
<gene>
    <name evidence="2" type="ORF">A3K87_11590</name>
</gene>
<keyword evidence="1" id="KW-0732">Signal</keyword>
<evidence type="ECO:0000313" key="3">
    <source>
        <dbReference type="Proteomes" id="UP000077852"/>
    </source>
</evidence>